<keyword evidence="1" id="KW-0732">Signal</keyword>
<name>A0ABM7WJK8_9ACTN</name>
<feature type="chain" id="PRO_5046215439" description="Papain like cysteine protease AvrRpt2" evidence="1">
    <location>
        <begin position="29"/>
        <end position="267"/>
    </location>
</feature>
<evidence type="ECO:0000313" key="2">
    <source>
        <dbReference type="EMBL" id="BDE96527.1"/>
    </source>
</evidence>
<evidence type="ECO:0000256" key="1">
    <source>
        <dbReference type="SAM" id="SignalP"/>
    </source>
</evidence>
<dbReference type="PROSITE" id="PS51257">
    <property type="entry name" value="PROKAR_LIPOPROTEIN"/>
    <property type="match status" value="1"/>
</dbReference>
<dbReference type="RefSeq" id="WP_244385800.1">
    <property type="nucleotide sequence ID" value="NZ_AP025564.1"/>
</dbReference>
<protein>
    <recommendedName>
        <fullName evidence="4">Papain like cysteine protease AvrRpt2</fullName>
    </recommendedName>
</protein>
<sequence length="267" mass="27843">MLERRFPGAAIALATAIACSLPLNSASADSIADPNALPPAVLAISEKAKEPVGPVSTDKPIDAEKAYEAALSPSTAIPLSSFDIDQAAPLDEMKADYEQRLAEEEQKAARLAALEASDKLLAYDPEAIAAIGNQASSGHTICCPGYACAYGDAIVQGTATDHAAYGCGMCTWPGWGGGNSSFRSLGSNEALLREAYDQIAAGKPTVIHVAGAYGEHWITLIGYHDASDPDNLELGNFTALDPYDGTEINAGEAYALYGDFCEHVSSL</sequence>
<reference evidence="2 3" key="1">
    <citation type="submission" date="2022-01" db="EMBL/GenBank/DDBJ databases">
        <title>Novel bile acid biosynthetic pathways are enriched in the microbiome of centenarians.</title>
        <authorList>
            <person name="Sato Y."/>
            <person name="Atarashi K."/>
            <person name="Plichta R.D."/>
            <person name="Arai Y."/>
            <person name="Sasajima S."/>
            <person name="Kearney M.S."/>
            <person name="Suda W."/>
            <person name="Takeshita K."/>
            <person name="Sasaki T."/>
            <person name="Okamoto S."/>
            <person name="Skelly N.A."/>
            <person name="Okamura Y."/>
            <person name="Vlamakis H."/>
            <person name="Li Y."/>
            <person name="Tanoue T."/>
            <person name="Takei H."/>
            <person name="Nittono H."/>
            <person name="Narushima S."/>
            <person name="Irie J."/>
            <person name="Itoh H."/>
            <person name="Moriya K."/>
            <person name="Sugiura Y."/>
            <person name="Suematsu M."/>
            <person name="Moritoki N."/>
            <person name="Shibata S."/>
            <person name="Littman R.D."/>
            <person name="Fischbach A.M."/>
            <person name="Uwamino Y."/>
            <person name="Inoue T."/>
            <person name="Honda A."/>
            <person name="Hattori M."/>
            <person name="Murai T."/>
            <person name="Xavier J.R."/>
            <person name="Hirose N."/>
            <person name="Honda K."/>
        </authorList>
    </citation>
    <scope>NUCLEOTIDE SEQUENCE [LARGE SCALE GENOMIC DNA]</scope>
    <source>
        <strain evidence="2 3">CE91-St30</strain>
    </source>
</reference>
<accession>A0ABM7WJK8</accession>
<dbReference type="EMBL" id="AP025564">
    <property type="protein sequence ID" value="BDE96527.1"/>
    <property type="molecule type" value="Genomic_DNA"/>
</dbReference>
<evidence type="ECO:0000313" key="3">
    <source>
        <dbReference type="Proteomes" id="UP001320544"/>
    </source>
</evidence>
<keyword evidence="3" id="KW-1185">Reference proteome</keyword>
<evidence type="ECO:0008006" key="4">
    <source>
        <dbReference type="Google" id="ProtNLM"/>
    </source>
</evidence>
<feature type="signal peptide" evidence="1">
    <location>
        <begin position="1"/>
        <end position="28"/>
    </location>
</feature>
<proteinExistence type="predicted"/>
<organism evidence="2 3">
    <name type="scientific">Raoultibacter timonensis</name>
    <dbReference type="NCBI Taxonomy" id="1907662"/>
    <lineage>
        <taxon>Bacteria</taxon>
        <taxon>Bacillati</taxon>
        <taxon>Actinomycetota</taxon>
        <taxon>Coriobacteriia</taxon>
        <taxon>Eggerthellales</taxon>
        <taxon>Eggerthellaceae</taxon>
        <taxon>Raoultibacter</taxon>
    </lineage>
</organism>
<gene>
    <name evidence="2" type="ORF">CE91St30_18600</name>
</gene>
<dbReference type="Proteomes" id="UP001320544">
    <property type="component" value="Chromosome"/>
</dbReference>